<sequence>MPGEENKEFDDELVDYEEEEETTTDASKAAAEGKDAKKGHYVGIHSSGFRDFILKPECLRAVVDCGFEHPSEGASLVAKERRERTISNELCLFYMRAVQHECIPQAVLGMDIICQAKSGMGKTAVFVLATLHQPVDGQISVVVMCHTRELAFQIAHEYERFSKYLVDVKTGVFYGGTSCEQFYTM</sequence>
<evidence type="ECO:0000256" key="1">
    <source>
        <dbReference type="ARBA" id="ARBA00022801"/>
    </source>
</evidence>
<dbReference type="AlphaFoldDB" id="A0A9W6WU39"/>
<evidence type="ECO:0000259" key="4">
    <source>
        <dbReference type="PROSITE" id="PS51192"/>
    </source>
</evidence>
<keyword evidence="2" id="KW-0347">Helicase</keyword>
<comment type="caution">
    <text evidence="5">The sequence shown here is derived from an EMBL/GenBank/DDBJ whole genome shotgun (WGS) entry which is preliminary data.</text>
</comment>
<dbReference type="InterPro" id="IPR027417">
    <property type="entry name" value="P-loop_NTPase"/>
</dbReference>
<dbReference type="EMBL" id="BSXW01000262">
    <property type="protein sequence ID" value="GMF16780.1"/>
    <property type="molecule type" value="Genomic_DNA"/>
</dbReference>
<evidence type="ECO:0000313" key="6">
    <source>
        <dbReference type="Proteomes" id="UP001165083"/>
    </source>
</evidence>
<feature type="domain" description="Helicase ATP-binding" evidence="4">
    <location>
        <begin position="103"/>
        <end position="185"/>
    </location>
</feature>
<dbReference type="OrthoDB" id="10265785at2759"/>
<dbReference type="GO" id="GO:0016787">
    <property type="term" value="F:hydrolase activity"/>
    <property type="evidence" value="ECO:0007669"/>
    <property type="project" value="UniProtKB-KW"/>
</dbReference>
<feature type="compositionally biased region" description="Acidic residues" evidence="3">
    <location>
        <begin position="7"/>
        <end position="23"/>
    </location>
</feature>
<dbReference type="InterPro" id="IPR014001">
    <property type="entry name" value="Helicase_ATP-bd"/>
</dbReference>
<dbReference type="Proteomes" id="UP001165083">
    <property type="component" value="Unassembled WGS sequence"/>
</dbReference>
<name>A0A9W6WU39_9STRA</name>
<dbReference type="Gene3D" id="3.40.50.300">
    <property type="entry name" value="P-loop containing nucleotide triphosphate hydrolases"/>
    <property type="match status" value="1"/>
</dbReference>
<reference evidence="5" key="1">
    <citation type="submission" date="2023-04" db="EMBL/GenBank/DDBJ databases">
        <title>Phytophthora lilii NBRC 32176.</title>
        <authorList>
            <person name="Ichikawa N."/>
            <person name="Sato H."/>
            <person name="Tonouchi N."/>
        </authorList>
    </citation>
    <scope>NUCLEOTIDE SEQUENCE</scope>
    <source>
        <strain evidence="5">NBRC 32176</strain>
    </source>
</reference>
<keyword evidence="6" id="KW-1185">Reference proteome</keyword>
<evidence type="ECO:0000313" key="5">
    <source>
        <dbReference type="EMBL" id="GMF16780.1"/>
    </source>
</evidence>
<accession>A0A9W6WU39</accession>
<organism evidence="5 6">
    <name type="scientific">Phytophthora lilii</name>
    <dbReference type="NCBI Taxonomy" id="2077276"/>
    <lineage>
        <taxon>Eukaryota</taxon>
        <taxon>Sar</taxon>
        <taxon>Stramenopiles</taxon>
        <taxon>Oomycota</taxon>
        <taxon>Peronosporomycetes</taxon>
        <taxon>Peronosporales</taxon>
        <taxon>Peronosporaceae</taxon>
        <taxon>Phytophthora</taxon>
    </lineage>
</organism>
<dbReference type="SUPFAM" id="SSF52540">
    <property type="entry name" value="P-loop containing nucleoside triphosphate hydrolases"/>
    <property type="match status" value="1"/>
</dbReference>
<protein>
    <submittedName>
        <fullName evidence="5">Unnamed protein product</fullName>
    </submittedName>
</protein>
<dbReference type="GO" id="GO:0004386">
    <property type="term" value="F:helicase activity"/>
    <property type="evidence" value="ECO:0007669"/>
    <property type="project" value="UniProtKB-KW"/>
</dbReference>
<dbReference type="InterPro" id="IPR011545">
    <property type="entry name" value="DEAD/DEAH_box_helicase_dom"/>
</dbReference>
<dbReference type="PROSITE" id="PS51192">
    <property type="entry name" value="HELICASE_ATP_BIND_1"/>
    <property type="match status" value="1"/>
</dbReference>
<gene>
    <name evidence="5" type="ORF">Plil01_000604600</name>
</gene>
<dbReference type="GO" id="GO:0005524">
    <property type="term" value="F:ATP binding"/>
    <property type="evidence" value="ECO:0007669"/>
    <property type="project" value="InterPro"/>
</dbReference>
<keyword evidence="2" id="KW-0067">ATP-binding</keyword>
<proteinExistence type="predicted"/>
<feature type="region of interest" description="Disordered" evidence="3">
    <location>
        <begin position="1"/>
        <end position="32"/>
    </location>
</feature>
<dbReference type="PANTHER" id="PTHR47958">
    <property type="entry name" value="ATP-DEPENDENT RNA HELICASE DBP3"/>
    <property type="match status" value="1"/>
</dbReference>
<keyword evidence="2" id="KW-0547">Nucleotide-binding</keyword>
<keyword evidence="1" id="KW-0378">Hydrolase</keyword>
<dbReference type="Pfam" id="PF00270">
    <property type="entry name" value="DEAD"/>
    <property type="match status" value="1"/>
</dbReference>
<evidence type="ECO:0000256" key="2">
    <source>
        <dbReference type="ARBA" id="ARBA00022806"/>
    </source>
</evidence>
<dbReference type="GO" id="GO:0003676">
    <property type="term" value="F:nucleic acid binding"/>
    <property type="evidence" value="ECO:0007669"/>
    <property type="project" value="InterPro"/>
</dbReference>
<evidence type="ECO:0000256" key="3">
    <source>
        <dbReference type="SAM" id="MobiDB-lite"/>
    </source>
</evidence>